<dbReference type="Gene3D" id="1.25.40.10">
    <property type="entry name" value="Tetratricopeptide repeat domain"/>
    <property type="match status" value="2"/>
</dbReference>
<proteinExistence type="predicted"/>
<evidence type="ECO:0008006" key="3">
    <source>
        <dbReference type="Google" id="ProtNLM"/>
    </source>
</evidence>
<dbReference type="Proteomes" id="UP000004947">
    <property type="component" value="Unassembled WGS sequence"/>
</dbReference>
<dbReference type="SUPFAM" id="SSF81901">
    <property type="entry name" value="HCP-like"/>
    <property type="match status" value="2"/>
</dbReference>
<dbReference type="eggNOG" id="COG0790">
    <property type="taxonomic scope" value="Bacteria"/>
</dbReference>
<dbReference type="Pfam" id="PF08238">
    <property type="entry name" value="Sel1"/>
    <property type="match status" value="10"/>
</dbReference>
<keyword evidence="2" id="KW-1185">Reference proteome</keyword>
<dbReference type="PANTHER" id="PTHR11102:SF160">
    <property type="entry name" value="ERAD-ASSOCIATED E3 UBIQUITIN-PROTEIN LIGASE COMPONENT HRD3"/>
    <property type="match status" value="1"/>
</dbReference>
<name>A6DMJ9_9BACT</name>
<dbReference type="SMART" id="SM00671">
    <property type="entry name" value="SEL1"/>
    <property type="match status" value="10"/>
</dbReference>
<dbReference type="InterPro" id="IPR050767">
    <property type="entry name" value="Sel1_AlgK"/>
</dbReference>
<dbReference type="EMBL" id="ABCK01000011">
    <property type="protein sequence ID" value="EDM27189.1"/>
    <property type="molecule type" value="Genomic_DNA"/>
</dbReference>
<comment type="caution">
    <text evidence="1">The sequence shown here is derived from an EMBL/GenBank/DDBJ whole genome shotgun (WGS) entry which is preliminary data.</text>
</comment>
<reference evidence="1 2" key="1">
    <citation type="journal article" date="2010" name="J. Bacteriol.">
        <title>Genome sequence of Lentisphaera araneosa HTCC2155T, the type species of the order Lentisphaerales in the phylum Lentisphaerae.</title>
        <authorList>
            <person name="Thrash J.C."/>
            <person name="Cho J.C."/>
            <person name="Vergin K.L."/>
            <person name="Morris R.M."/>
            <person name="Giovannoni S.J."/>
        </authorList>
    </citation>
    <scope>NUCLEOTIDE SEQUENCE [LARGE SCALE GENOMIC DNA]</scope>
    <source>
        <strain evidence="1 2">HTCC2155</strain>
    </source>
</reference>
<gene>
    <name evidence="1" type="ORF">LNTAR_16007</name>
</gene>
<dbReference type="InterPro" id="IPR006597">
    <property type="entry name" value="Sel1-like"/>
</dbReference>
<evidence type="ECO:0000313" key="2">
    <source>
        <dbReference type="Proteomes" id="UP000004947"/>
    </source>
</evidence>
<evidence type="ECO:0000313" key="1">
    <source>
        <dbReference type="EMBL" id="EDM27189.1"/>
    </source>
</evidence>
<dbReference type="InterPro" id="IPR011990">
    <property type="entry name" value="TPR-like_helical_dom_sf"/>
</dbReference>
<sequence length="433" mass="49044">MILFLSNLAVYAQTQRDLDLNPIDGGKAADPILDEELKKDEREKVQKQRLEKLENAAQAGSKSAILELGNNYFYGRLGLEKDTSMAAQWWRRGADKNHRQCMYNLANLYIRGDGVEKSEDEALKYYTKAADFGLSQANINAALLLDRREEYEKAIRYFQEASLIKDYRAISRLAEYYERGLGGPKRVLDAINLYRESAQKGNAEAQLKMAEFSNNREYPSVYDPKEALKWLMLSADNGNPVSEARVAYCYQNGIGVRKDNEIAVNWFLRAANKNYPPAQVALGNCYSVGSGVSSDLEIAYSWYEKAARLGNPSGLYNAGVCHLRGIGTKVNVERGLDYYQRSAEQGYAQALYVLGYMYEVGEDVKQDISKAIINYQKAAVQNHSGALYELGRIYLDGKFMKVNRDQAELMLKKSAEMGNREAFVLYQKNFMKK</sequence>
<dbReference type="PANTHER" id="PTHR11102">
    <property type="entry name" value="SEL-1-LIKE PROTEIN"/>
    <property type="match status" value="1"/>
</dbReference>
<protein>
    <recommendedName>
        <fullName evidence="3">Sel1 repeat family protein</fullName>
    </recommendedName>
</protein>
<dbReference type="AlphaFoldDB" id="A6DMJ9"/>
<accession>A6DMJ9</accession>
<organism evidence="1 2">
    <name type="scientific">Lentisphaera araneosa HTCC2155</name>
    <dbReference type="NCBI Taxonomy" id="313628"/>
    <lineage>
        <taxon>Bacteria</taxon>
        <taxon>Pseudomonadati</taxon>
        <taxon>Lentisphaerota</taxon>
        <taxon>Lentisphaeria</taxon>
        <taxon>Lentisphaerales</taxon>
        <taxon>Lentisphaeraceae</taxon>
        <taxon>Lentisphaera</taxon>
    </lineage>
</organism>
<dbReference type="STRING" id="313628.LNTAR_16007"/>